<dbReference type="InterPro" id="IPR036890">
    <property type="entry name" value="HATPase_C_sf"/>
</dbReference>
<dbReference type="Pfam" id="PF06580">
    <property type="entry name" value="His_kinase"/>
    <property type="match status" value="1"/>
</dbReference>
<dbReference type="PANTHER" id="PTHR34220">
    <property type="entry name" value="SENSOR HISTIDINE KINASE YPDA"/>
    <property type="match status" value="1"/>
</dbReference>
<dbReference type="InterPro" id="IPR050640">
    <property type="entry name" value="Bact_2-comp_sensor_kinase"/>
</dbReference>
<feature type="transmembrane region" description="Helical" evidence="1">
    <location>
        <begin position="295"/>
        <end position="317"/>
    </location>
</feature>
<keyword evidence="1" id="KW-1133">Transmembrane helix</keyword>
<proteinExistence type="predicted"/>
<feature type="transmembrane region" description="Helical" evidence="1">
    <location>
        <begin position="12"/>
        <end position="34"/>
    </location>
</feature>
<keyword evidence="1" id="KW-0472">Membrane</keyword>
<dbReference type="PANTHER" id="PTHR34220:SF7">
    <property type="entry name" value="SENSOR HISTIDINE KINASE YPDA"/>
    <property type="match status" value="1"/>
</dbReference>
<dbReference type="SUPFAM" id="SSF55874">
    <property type="entry name" value="ATPase domain of HSP90 chaperone/DNA topoisomerase II/histidine kinase"/>
    <property type="match status" value="1"/>
</dbReference>
<dbReference type="Gene3D" id="3.30.565.10">
    <property type="entry name" value="Histidine kinase-like ATPase, C-terminal domain"/>
    <property type="match status" value="1"/>
</dbReference>
<name>A0ABT2TPU4_9FIRM</name>
<accession>A0ABT2TPU4</accession>
<keyword evidence="4" id="KW-1185">Reference proteome</keyword>
<reference evidence="3 4" key="1">
    <citation type="journal article" date="2021" name="ISME Commun">
        <title>Automated analysis of genomic sequences facilitates high-throughput and comprehensive description of bacteria.</title>
        <authorList>
            <person name="Hitch T.C.A."/>
        </authorList>
    </citation>
    <scope>NUCLEOTIDE SEQUENCE [LARGE SCALE GENOMIC DNA]</scope>
    <source>
        <strain evidence="3 4">Sanger_23</strain>
    </source>
</reference>
<evidence type="ECO:0000313" key="4">
    <source>
        <dbReference type="Proteomes" id="UP001652409"/>
    </source>
</evidence>
<evidence type="ECO:0000256" key="1">
    <source>
        <dbReference type="SAM" id="Phobius"/>
    </source>
</evidence>
<comment type="caution">
    <text evidence="3">The sequence shown here is derived from an EMBL/GenBank/DDBJ whole genome shotgun (WGS) entry which is preliminary data.</text>
</comment>
<dbReference type="Proteomes" id="UP001652409">
    <property type="component" value="Unassembled WGS sequence"/>
</dbReference>
<dbReference type="GO" id="GO:0016301">
    <property type="term" value="F:kinase activity"/>
    <property type="evidence" value="ECO:0007669"/>
    <property type="project" value="UniProtKB-KW"/>
</dbReference>
<protein>
    <submittedName>
        <fullName evidence="3">Histidine kinase</fullName>
    </submittedName>
</protein>
<evidence type="ECO:0000313" key="3">
    <source>
        <dbReference type="EMBL" id="MCU6763811.1"/>
    </source>
</evidence>
<dbReference type="InterPro" id="IPR010559">
    <property type="entry name" value="Sig_transdc_His_kin_internal"/>
</dbReference>
<feature type="domain" description="Signal transduction histidine kinase internal region" evidence="2">
    <location>
        <begin position="386"/>
        <end position="464"/>
    </location>
</feature>
<keyword evidence="1" id="KW-0812">Transmembrane</keyword>
<keyword evidence="3" id="KW-0418">Kinase</keyword>
<dbReference type="EMBL" id="JAOQJL010000001">
    <property type="protein sequence ID" value="MCU6763811.1"/>
    <property type="molecule type" value="Genomic_DNA"/>
</dbReference>
<sequence>MRKYQFQKKILLRSIFMMLGVFIIVTVVFAGYFIKTRTTEFEEQVDKQLQGITSQIDNTLQLADDIALQIAANYQIIDVFNQIKGYHGDKNYFVENTDVDYAVKQHLISYMLKQNVLKRISLFDANQDFIYVGRAVDYGYLKKNCPNSEHFTDTFTYYSEQDGKGSLFRVDSADPYMMDSSSTISVLREIKNYQLVPSECLGYVQVQIQLNSFKRMCKLLGKDTECYILDQKNDHILYSYQGGKTASEVKKLLNQTDDLAKGEMYCRLWESERYGIKILLASKNIGLIHSLNSTLAWGFILLFFLIFIMISGQKLVIRQTTEPIVQMCDMLTGLKVDKNLQNIPLVSGDETDELRQLNYAFDKLVINLKKSMEKEMISRVNEIQSQMYALQTQMNPHFIHNILTIISAMSGTSECEKIPEVCEKLSSMIRYIVSSSEENVNLNNEVLHAENYLELMKIRYEDKFQYSMSYVGEIQNCHLPRFIIQPLLENCFAHGFHNKEFPWKIDIQIYCSEEFWEVQIRDNGCGMEQEELEKIKQELQEMRNRDLKSLMKEMKIGGLSIKNVYMRLFLAYGKHMIFDISNRAEGMCITVGGNYEDTSTGSGR</sequence>
<evidence type="ECO:0000259" key="2">
    <source>
        <dbReference type="Pfam" id="PF06580"/>
    </source>
</evidence>
<organism evidence="3 4">
    <name type="scientific">Blautia ammoniilytica</name>
    <dbReference type="NCBI Taxonomy" id="2981782"/>
    <lineage>
        <taxon>Bacteria</taxon>
        <taxon>Bacillati</taxon>
        <taxon>Bacillota</taxon>
        <taxon>Clostridia</taxon>
        <taxon>Lachnospirales</taxon>
        <taxon>Lachnospiraceae</taxon>
        <taxon>Blautia</taxon>
    </lineage>
</organism>
<gene>
    <name evidence="3" type="ORF">OCV61_00095</name>
</gene>
<dbReference type="RefSeq" id="WP_262582555.1">
    <property type="nucleotide sequence ID" value="NZ_JAOQJL010000001.1"/>
</dbReference>
<keyword evidence="3" id="KW-0808">Transferase</keyword>